<dbReference type="InterPro" id="IPR000866">
    <property type="entry name" value="AhpC/TSA"/>
</dbReference>
<dbReference type="PANTHER" id="PTHR42852:SF13">
    <property type="entry name" value="PROTEIN DIPZ"/>
    <property type="match status" value="1"/>
</dbReference>
<protein>
    <submittedName>
        <fullName evidence="2">Redoxin domain-containing protein</fullName>
    </submittedName>
</protein>
<keyword evidence="3" id="KW-1185">Reference proteome</keyword>
<dbReference type="Pfam" id="PF00578">
    <property type="entry name" value="AhpC-TSA"/>
    <property type="match status" value="1"/>
</dbReference>
<dbReference type="SUPFAM" id="SSF52833">
    <property type="entry name" value="Thioredoxin-like"/>
    <property type="match status" value="1"/>
</dbReference>
<dbReference type="Gene3D" id="3.40.30.10">
    <property type="entry name" value="Glutaredoxin"/>
    <property type="match status" value="1"/>
</dbReference>
<dbReference type="InterPro" id="IPR013766">
    <property type="entry name" value="Thioredoxin_domain"/>
</dbReference>
<evidence type="ECO:0000313" key="3">
    <source>
        <dbReference type="Proteomes" id="UP001195963"/>
    </source>
</evidence>
<evidence type="ECO:0000259" key="1">
    <source>
        <dbReference type="PROSITE" id="PS51352"/>
    </source>
</evidence>
<name>A0ABS7E548_9GAMM</name>
<accession>A0ABS7E548</accession>
<evidence type="ECO:0000313" key="2">
    <source>
        <dbReference type="EMBL" id="MBW8184261.1"/>
    </source>
</evidence>
<organism evidence="2 3">
    <name type="scientific">Shewanella nanhaiensis</name>
    <dbReference type="NCBI Taxonomy" id="2864872"/>
    <lineage>
        <taxon>Bacteria</taxon>
        <taxon>Pseudomonadati</taxon>
        <taxon>Pseudomonadota</taxon>
        <taxon>Gammaproteobacteria</taxon>
        <taxon>Alteromonadales</taxon>
        <taxon>Shewanellaceae</taxon>
        <taxon>Shewanella</taxon>
    </lineage>
</organism>
<proteinExistence type="predicted"/>
<dbReference type="RefSeq" id="WP_220109794.1">
    <property type="nucleotide sequence ID" value="NZ_JAHZST010000007.1"/>
</dbReference>
<sequence>MTHYQRAPELHVSEWLNTPEPITLAQLRGEVVVLHAFQMLCPTCVSHGLPQAQALHKLFADEKVNILGLHTVFEHHQVMDKAALEVFISEYRLSFPIGIDTPSTQGVIPKTMQEYMLRGTPSIIVIDKQGQVRLSHFGHIPDLALGKIVGQLVAEPFEIAKQPSPSIDTDAIKPQEEKFEKGCDQTGCSI</sequence>
<gene>
    <name evidence="2" type="ORF">K0625_11290</name>
</gene>
<dbReference type="InterPro" id="IPR050553">
    <property type="entry name" value="Thioredoxin_ResA/DsbE_sf"/>
</dbReference>
<dbReference type="PROSITE" id="PS51352">
    <property type="entry name" value="THIOREDOXIN_2"/>
    <property type="match status" value="1"/>
</dbReference>
<feature type="domain" description="Thioredoxin" evidence="1">
    <location>
        <begin position="1"/>
        <end position="154"/>
    </location>
</feature>
<reference evidence="2 3" key="1">
    <citation type="submission" date="2021-07" db="EMBL/GenBank/DDBJ databases">
        <title>Shewanella sp. nov, isolated from SCS.</title>
        <authorList>
            <person name="Cao W.R."/>
        </authorList>
    </citation>
    <scope>NUCLEOTIDE SEQUENCE [LARGE SCALE GENOMIC DNA]</scope>
    <source>
        <strain evidence="2 3">NR704-98</strain>
    </source>
</reference>
<dbReference type="Proteomes" id="UP001195963">
    <property type="component" value="Unassembled WGS sequence"/>
</dbReference>
<dbReference type="EMBL" id="JAHZST010000007">
    <property type="protein sequence ID" value="MBW8184261.1"/>
    <property type="molecule type" value="Genomic_DNA"/>
</dbReference>
<dbReference type="PANTHER" id="PTHR42852">
    <property type="entry name" value="THIOL:DISULFIDE INTERCHANGE PROTEIN DSBE"/>
    <property type="match status" value="1"/>
</dbReference>
<comment type="caution">
    <text evidence="2">The sequence shown here is derived from an EMBL/GenBank/DDBJ whole genome shotgun (WGS) entry which is preliminary data.</text>
</comment>
<dbReference type="InterPro" id="IPR036249">
    <property type="entry name" value="Thioredoxin-like_sf"/>
</dbReference>